<dbReference type="AlphaFoldDB" id="A0A1C7LSD2"/>
<evidence type="ECO:0000256" key="3">
    <source>
        <dbReference type="SAM" id="MobiDB-lite"/>
    </source>
</evidence>
<protein>
    <recommendedName>
        <fullName evidence="4">Homeobox domain-containing protein</fullName>
    </recommendedName>
</protein>
<comment type="caution">
    <text evidence="5">The sequence shown here is derived from an EMBL/GenBank/DDBJ whole genome shotgun (WGS) entry which is preliminary data.</text>
</comment>
<comment type="subcellular location">
    <subcellularLocation>
        <location evidence="1 2">Nucleus</location>
    </subcellularLocation>
</comment>
<dbReference type="Proteomes" id="UP000092993">
    <property type="component" value="Unassembled WGS sequence"/>
</dbReference>
<keyword evidence="6" id="KW-1185">Reference proteome</keyword>
<dbReference type="InterPro" id="IPR001356">
    <property type="entry name" value="HD"/>
</dbReference>
<dbReference type="OrthoDB" id="2799385at2759"/>
<organism evidence="5 6">
    <name type="scientific">Grifola frondosa</name>
    <name type="common">Maitake</name>
    <name type="synonym">Polyporus frondosus</name>
    <dbReference type="NCBI Taxonomy" id="5627"/>
    <lineage>
        <taxon>Eukaryota</taxon>
        <taxon>Fungi</taxon>
        <taxon>Dikarya</taxon>
        <taxon>Basidiomycota</taxon>
        <taxon>Agaricomycotina</taxon>
        <taxon>Agaricomycetes</taxon>
        <taxon>Polyporales</taxon>
        <taxon>Grifolaceae</taxon>
        <taxon>Grifola</taxon>
    </lineage>
</organism>
<evidence type="ECO:0000259" key="4">
    <source>
        <dbReference type="PROSITE" id="PS50071"/>
    </source>
</evidence>
<dbReference type="Gene3D" id="1.10.10.60">
    <property type="entry name" value="Homeodomain-like"/>
    <property type="match status" value="1"/>
</dbReference>
<keyword evidence="1 2" id="KW-0539">Nucleus</keyword>
<evidence type="ECO:0000256" key="1">
    <source>
        <dbReference type="PROSITE-ProRule" id="PRU00108"/>
    </source>
</evidence>
<reference evidence="5 6" key="1">
    <citation type="submission" date="2016-03" db="EMBL/GenBank/DDBJ databases">
        <title>Whole genome sequencing of Grifola frondosa 9006-11.</title>
        <authorList>
            <person name="Min B."/>
            <person name="Park H."/>
            <person name="Kim J.-G."/>
            <person name="Cho H."/>
            <person name="Oh Y.-L."/>
            <person name="Kong W.-S."/>
            <person name="Choi I.-G."/>
        </authorList>
    </citation>
    <scope>NUCLEOTIDE SEQUENCE [LARGE SCALE GENOMIC DNA]</scope>
    <source>
        <strain evidence="5 6">9006-11</strain>
    </source>
</reference>
<evidence type="ECO:0000313" key="6">
    <source>
        <dbReference type="Proteomes" id="UP000092993"/>
    </source>
</evidence>
<accession>A0A1C7LSD2</accession>
<evidence type="ECO:0000313" key="5">
    <source>
        <dbReference type="EMBL" id="OBZ67592.1"/>
    </source>
</evidence>
<proteinExistence type="predicted"/>
<dbReference type="PROSITE" id="PS50071">
    <property type="entry name" value="HOMEOBOX_2"/>
    <property type="match status" value="1"/>
</dbReference>
<dbReference type="Pfam" id="PF00046">
    <property type="entry name" value="Homeodomain"/>
    <property type="match status" value="1"/>
</dbReference>
<sequence length="293" mass="32855">MSANVETTGADDEPKSSRSAQRRLTREGYALLNDYYTRVQRPSIAERKELLARLHVLPGCEHYTTQNVTVWFCQKRKSERMKQTKARTSHDILYPSLKSPGVIEDLEILTSETPNPSEEMVKIWSQRLGVVYSEVLTWIAVKREKSQRKSIAEDPGPSGAMAGSSTRLQLLTPELSTSPEPQIHISPAMSPEIEQNAISEYVDEDVDTDIPSHSIPSHLDEILIKALSNPEDGSNRPTTFAEFAQWFQPKQQLISTFQGNLNNGKYIEWGLHPSVGDASTDGGVQQEMKSEDE</sequence>
<evidence type="ECO:0000256" key="2">
    <source>
        <dbReference type="RuleBase" id="RU000682"/>
    </source>
</evidence>
<dbReference type="GO" id="GO:0005634">
    <property type="term" value="C:nucleus"/>
    <property type="evidence" value="ECO:0007669"/>
    <property type="project" value="UniProtKB-SubCell"/>
</dbReference>
<feature type="domain" description="Homeobox" evidence="4">
    <location>
        <begin position="15"/>
        <end position="82"/>
    </location>
</feature>
<dbReference type="InterPro" id="IPR009057">
    <property type="entry name" value="Homeodomain-like_sf"/>
</dbReference>
<feature type="region of interest" description="Disordered" evidence="3">
    <location>
        <begin position="1"/>
        <end position="23"/>
    </location>
</feature>
<dbReference type="EMBL" id="LUGG01000023">
    <property type="protein sequence ID" value="OBZ67592.1"/>
    <property type="molecule type" value="Genomic_DNA"/>
</dbReference>
<feature type="DNA-binding region" description="Homeobox" evidence="1">
    <location>
        <begin position="17"/>
        <end position="83"/>
    </location>
</feature>
<keyword evidence="1 2" id="KW-0371">Homeobox</keyword>
<name>A0A1C7LSD2_GRIFR</name>
<dbReference type="GO" id="GO:0003677">
    <property type="term" value="F:DNA binding"/>
    <property type="evidence" value="ECO:0007669"/>
    <property type="project" value="UniProtKB-UniRule"/>
</dbReference>
<dbReference type="SUPFAM" id="SSF46689">
    <property type="entry name" value="Homeodomain-like"/>
    <property type="match status" value="1"/>
</dbReference>
<dbReference type="OMA" id="DWFTRKR"/>
<keyword evidence="1 2" id="KW-0238">DNA-binding</keyword>
<gene>
    <name evidence="5" type="ORF">A0H81_12399</name>
</gene>